<evidence type="ECO:0008006" key="4">
    <source>
        <dbReference type="Google" id="ProtNLM"/>
    </source>
</evidence>
<dbReference type="Pfam" id="PF12420">
    <property type="entry name" value="DUF3671"/>
    <property type="match status" value="1"/>
</dbReference>
<dbReference type="VEuPathDB" id="PlasmoDB:PVPAM_110067700"/>
<keyword evidence="1" id="KW-0472">Membrane</keyword>
<dbReference type="OrthoDB" id="10511648at2759"/>
<evidence type="ECO:0000256" key="1">
    <source>
        <dbReference type="SAM" id="Phobius"/>
    </source>
</evidence>
<name>A0A565A5X6_PLAVI</name>
<feature type="signal peptide" evidence="2">
    <location>
        <begin position="1"/>
        <end position="21"/>
    </location>
</feature>
<dbReference type="InterPro" id="IPR022139">
    <property type="entry name" value="Fam-L/Fam-M-like_plasmodium"/>
</dbReference>
<keyword evidence="1" id="KW-0812">Transmembrane</keyword>
<evidence type="ECO:0000256" key="2">
    <source>
        <dbReference type="SAM" id="SignalP"/>
    </source>
</evidence>
<protein>
    <recommendedName>
        <fullName evidence="4">Variable surface protein Vir35</fullName>
    </recommendedName>
</protein>
<gene>
    <name evidence="3" type="ORF">PVP01_0006450</name>
</gene>
<accession>A0A565A5X6</accession>
<evidence type="ECO:0000313" key="3">
    <source>
        <dbReference type="EMBL" id="VUZ99932.1"/>
    </source>
</evidence>
<feature type="transmembrane region" description="Helical" evidence="1">
    <location>
        <begin position="155"/>
        <end position="175"/>
    </location>
</feature>
<dbReference type="EMBL" id="FLZR02000020">
    <property type="protein sequence ID" value="VUZ99932.1"/>
    <property type="molecule type" value="Genomic_DNA"/>
</dbReference>
<feature type="chain" id="PRO_5022168180" description="Variable surface protein Vir35" evidence="2">
    <location>
        <begin position="22"/>
        <end position="249"/>
    </location>
</feature>
<sequence length="249" mass="29433">MGILIFVKISSFILITRICHLCNELCLNNNIYNKTYMENDTLGIRIDRLLARSELAQKEERNILQHKSSDYRDNRRMKNGSDNIKTYNKLGKNNLNKLELYKKDYRKRYNKKNKIAKLECYCEKNVFDKFDHICILEENIKNGKKHLKKNLFKNYGLPIVLLSLFSLIGIIIPILDIYDKIHDMICPINGISSHDDCTTKAEYICGTNYVLFMPFYIILLLTSIYLFAKFLKYKRLKSGKTKMKNRPYI</sequence>
<reference evidence="3" key="1">
    <citation type="submission" date="2016-07" db="EMBL/GenBank/DDBJ databases">
        <authorList>
            <consortium name="Pathogen Informatics"/>
        </authorList>
    </citation>
    <scope>NUCLEOTIDE SEQUENCE</scope>
</reference>
<dbReference type="Proteomes" id="UP000220605">
    <property type="component" value="Unassembled WGS sequence"/>
</dbReference>
<proteinExistence type="predicted"/>
<dbReference type="AlphaFoldDB" id="A0A565A5X6"/>
<feature type="transmembrane region" description="Helical" evidence="1">
    <location>
        <begin position="209"/>
        <end position="228"/>
    </location>
</feature>
<keyword evidence="2" id="KW-0732">Signal</keyword>
<dbReference type="VEuPathDB" id="PlasmoDB:PVP01_0006450"/>
<keyword evidence="1" id="KW-1133">Transmembrane helix</keyword>
<organism evidence="3">
    <name type="scientific">Plasmodium vivax</name>
    <name type="common">malaria parasite P. vivax</name>
    <dbReference type="NCBI Taxonomy" id="5855"/>
    <lineage>
        <taxon>Eukaryota</taxon>
        <taxon>Sar</taxon>
        <taxon>Alveolata</taxon>
        <taxon>Apicomplexa</taxon>
        <taxon>Aconoidasida</taxon>
        <taxon>Haemosporida</taxon>
        <taxon>Plasmodiidae</taxon>
        <taxon>Plasmodium</taxon>
        <taxon>Plasmodium (Plasmodium)</taxon>
    </lineage>
</organism>